<organism evidence="2 3">
    <name type="scientific">Paraglaciecola algarum</name>
    <dbReference type="NCBI Taxonomy" id="3050085"/>
    <lineage>
        <taxon>Bacteria</taxon>
        <taxon>Pseudomonadati</taxon>
        <taxon>Pseudomonadota</taxon>
        <taxon>Gammaproteobacteria</taxon>
        <taxon>Alteromonadales</taxon>
        <taxon>Alteromonadaceae</taxon>
        <taxon>Paraglaciecola</taxon>
    </lineage>
</organism>
<accession>A0ABS9DEN2</accession>
<dbReference type="PANTHER" id="PTHR43482">
    <property type="entry name" value="PROTEIN AST1-RELATED"/>
    <property type="match status" value="1"/>
</dbReference>
<dbReference type="InterPro" id="IPR036291">
    <property type="entry name" value="NAD(P)-bd_dom_sf"/>
</dbReference>
<dbReference type="Gene3D" id="3.90.180.10">
    <property type="entry name" value="Medium-chain alcohol dehydrogenases, catalytic domain"/>
    <property type="match status" value="1"/>
</dbReference>
<dbReference type="SUPFAM" id="SSF51735">
    <property type="entry name" value="NAD(P)-binding Rossmann-fold domains"/>
    <property type="match status" value="1"/>
</dbReference>
<dbReference type="InterPro" id="IPR011032">
    <property type="entry name" value="GroES-like_sf"/>
</dbReference>
<protein>
    <submittedName>
        <fullName evidence="2">Zinc-binding dehydrogenase</fullName>
    </submittedName>
</protein>
<dbReference type="Proteomes" id="UP001521137">
    <property type="component" value="Unassembled WGS sequence"/>
</dbReference>
<dbReference type="InterPro" id="IPR013154">
    <property type="entry name" value="ADH-like_N"/>
</dbReference>
<dbReference type="InterPro" id="IPR052585">
    <property type="entry name" value="Lipid_raft_assoc_Zn_ADH"/>
</dbReference>
<name>A0ABS9DEN2_9ALTE</name>
<feature type="domain" description="Enoyl reductase (ER)" evidence="1">
    <location>
        <begin position="16"/>
        <end position="330"/>
    </location>
</feature>
<dbReference type="InterPro" id="IPR013149">
    <property type="entry name" value="ADH-like_C"/>
</dbReference>
<evidence type="ECO:0000313" key="3">
    <source>
        <dbReference type="Proteomes" id="UP001521137"/>
    </source>
</evidence>
<comment type="caution">
    <text evidence="2">The sequence shown here is derived from an EMBL/GenBank/DDBJ whole genome shotgun (WGS) entry which is preliminary data.</text>
</comment>
<dbReference type="EMBL" id="JAKGAS010000014">
    <property type="protein sequence ID" value="MCF2950066.1"/>
    <property type="molecule type" value="Genomic_DNA"/>
</dbReference>
<keyword evidence="3" id="KW-1185">Reference proteome</keyword>
<dbReference type="RefSeq" id="WP_235314167.1">
    <property type="nucleotide sequence ID" value="NZ_JAKGAS010000014.1"/>
</dbReference>
<evidence type="ECO:0000313" key="2">
    <source>
        <dbReference type="EMBL" id="MCF2950066.1"/>
    </source>
</evidence>
<dbReference type="Gene3D" id="3.40.50.720">
    <property type="entry name" value="NAD(P)-binding Rossmann-like Domain"/>
    <property type="match status" value="1"/>
</dbReference>
<gene>
    <name evidence="2" type="ORF">L0668_18250</name>
</gene>
<dbReference type="SMART" id="SM00829">
    <property type="entry name" value="PKS_ER"/>
    <property type="match status" value="1"/>
</dbReference>
<dbReference type="Pfam" id="PF08240">
    <property type="entry name" value="ADH_N"/>
    <property type="match status" value="1"/>
</dbReference>
<proteinExistence type="predicted"/>
<evidence type="ECO:0000259" key="1">
    <source>
        <dbReference type="SMART" id="SM00829"/>
    </source>
</evidence>
<reference evidence="2 3" key="1">
    <citation type="submission" date="2022-01" db="EMBL/GenBank/DDBJ databases">
        <title>Paraglaciecola sp. G1-23.</title>
        <authorList>
            <person name="Jin M.S."/>
            <person name="Han D.M."/>
            <person name="Kim H.M."/>
            <person name="Jeon C.O."/>
        </authorList>
    </citation>
    <scope>NUCLEOTIDE SEQUENCE [LARGE SCALE GENOMIC DNA]</scope>
    <source>
        <strain evidence="2 3">G1-23</strain>
    </source>
</reference>
<dbReference type="InterPro" id="IPR020843">
    <property type="entry name" value="ER"/>
</dbReference>
<sequence length="337" mass="36077">MGNLADTMQAITLAKAQEEFVLLKQSIATPKRQDSELLIRVEFVGLNPIDAKLAKQGFADWQYPHILGLDAVGTVVDAPVGVSPNIGDQVMWHANIQQQGMLAEYVAVPNFAVSKLPDGLSAETAAALPCAGMAALFALDKLQIKEGDNLLVEAGAGAVGQFAIQFAKQRGAIVFTTAAKSTHSYLKKLGADECFEHKDKKLLNKFKMALGHSEFDAVIDSVGGDNTIRNIELLRFCGKIACLNGLPELPPELLFHKAPVINIVSLSGAWLTHSLCAQQHMSFMGNLLMNSVNDGSIKAPAIVPIAFQADAVTQALKQQLQGGLFAKQVVHVANTIN</sequence>
<dbReference type="Pfam" id="PF00107">
    <property type="entry name" value="ADH_zinc_N"/>
    <property type="match status" value="1"/>
</dbReference>
<dbReference type="SUPFAM" id="SSF50129">
    <property type="entry name" value="GroES-like"/>
    <property type="match status" value="1"/>
</dbReference>
<dbReference type="PANTHER" id="PTHR43482:SF1">
    <property type="entry name" value="PROTEIN AST1-RELATED"/>
    <property type="match status" value="1"/>
</dbReference>